<dbReference type="FunFam" id="3.40.50.720:FF:000084">
    <property type="entry name" value="Short-chain dehydrogenase reductase"/>
    <property type="match status" value="1"/>
</dbReference>
<name>A0A508WP47_9HYPH</name>
<comment type="similarity">
    <text evidence="1">Belongs to the short-chain dehydrogenases/reductases (SDR) family.</text>
</comment>
<dbReference type="Proteomes" id="UP000507954">
    <property type="component" value="Unassembled WGS sequence"/>
</dbReference>
<evidence type="ECO:0000256" key="1">
    <source>
        <dbReference type="ARBA" id="ARBA00006484"/>
    </source>
</evidence>
<evidence type="ECO:0000256" key="2">
    <source>
        <dbReference type="ARBA" id="ARBA00023002"/>
    </source>
</evidence>
<dbReference type="EMBL" id="CABFNB010000005">
    <property type="protein sequence ID" value="VTZ59240.1"/>
    <property type="molecule type" value="Genomic_DNA"/>
</dbReference>
<dbReference type="GO" id="GO:0016491">
    <property type="term" value="F:oxidoreductase activity"/>
    <property type="evidence" value="ECO:0007669"/>
    <property type="project" value="UniProtKB-KW"/>
</dbReference>
<keyword evidence="2" id="KW-0560">Oxidoreductase</keyword>
<dbReference type="InterPro" id="IPR002347">
    <property type="entry name" value="SDR_fam"/>
</dbReference>
<dbReference type="PANTHER" id="PTHR24321">
    <property type="entry name" value="DEHYDROGENASES, SHORT CHAIN"/>
    <property type="match status" value="1"/>
</dbReference>
<dbReference type="PROSITE" id="PS00061">
    <property type="entry name" value="ADH_SHORT"/>
    <property type="match status" value="1"/>
</dbReference>
<dbReference type="InterPro" id="IPR020904">
    <property type="entry name" value="Sc_DH/Rdtase_CS"/>
</dbReference>
<dbReference type="SUPFAM" id="SSF51735">
    <property type="entry name" value="NAD(P)-binding Rossmann-fold domains"/>
    <property type="match status" value="1"/>
</dbReference>
<protein>
    <submittedName>
        <fullName evidence="3">Short-chain dehydrogenase/reductase SDR</fullName>
    </submittedName>
</protein>
<dbReference type="PANTHER" id="PTHR24321:SF8">
    <property type="entry name" value="ESTRADIOL 17-BETA-DEHYDROGENASE 8-RELATED"/>
    <property type="match status" value="1"/>
</dbReference>
<reference evidence="3" key="1">
    <citation type="submission" date="2019-06" db="EMBL/GenBank/DDBJ databases">
        <authorList>
            <person name="Le Quere A."/>
            <person name="Colella S."/>
        </authorList>
    </citation>
    <scope>NUCLEOTIDE SEQUENCE</scope>
    <source>
        <strain evidence="3">EmedicaeMD41</strain>
    </source>
</reference>
<dbReference type="PRINTS" id="PR00080">
    <property type="entry name" value="SDRFAMILY"/>
</dbReference>
<accession>A0A508WP47</accession>
<dbReference type="AlphaFoldDB" id="A0A508WP47"/>
<dbReference type="Gene3D" id="3.40.50.720">
    <property type="entry name" value="NAD(P)-binding Rossmann-like Domain"/>
    <property type="match status" value="1"/>
</dbReference>
<dbReference type="Pfam" id="PF13561">
    <property type="entry name" value="adh_short_C2"/>
    <property type="match status" value="1"/>
</dbReference>
<sequence>MNMQISTGKGVHPAICIAGKVILYTGAAGGLGTATTLSFLRAGAKVVAIDNNPEKVESLIAAAARENLQGLTVRALDLSDLKGLRVELDRVSAEVGGFDIVINNAAIYPSKNFEDYTIEEFQAVQCVNVDAGIVCVQAALSHMRAQGWGRIVNIASVTVYGGWSHLAPYVQSKGALVGLTRAWAREFGAYGVTVNAVSPGAFPTDAEKIHSDPESYTRFVLDHQAIKRRGDACDIANALTFLISDAAGFITGQTLNVDGGWVMH</sequence>
<dbReference type="RefSeq" id="WP_127628115.1">
    <property type="nucleotide sequence ID" value="NZ_CABFNB010000005.1"/>
</dbReference>
<organism evidence="3">
    <name type="scientific">Sinorhizobium medicae</name>
    <dbReference type="NCBI Taxonomy" id="110321"/>
    <lineage>
        <taxon>Bacteria</taxon>
        <taxon>Pseudomonadati</taxon>
        <taxon>Pseudomonadota</taxon>
        <taxon>Alphaproteobacteria</taxon>
        <taxon>Hyphomicrobiales</taxon>
        <taxon>Rhizobiaceae</taxon>
        <taxon>Sinorhizobium/Ensifer group</taxon>
        <taxon>Sinorhizobium</taxon>
    </lineage>
</organism>
<gene>
    <name evidence="3" type="ORF">EMEDMD4_1020024</name>
</gene>
<dbReference type="PRINTS" id="PR00081">
    <property type="entry name" value="GDHRDH"/>
</dbReference>
<dbReference type="InterPro" id="IPR036291">
    <property type="entry name" value="NAD(P)-bd_dom_sf"/>
</dbReference>
<evidence type="ECO:0000313" key="3">
    <source>
        <dbReference type="EMBL" id="VTZ59240.1"/>
    </source>
</evidence>
<proteinExistence type="inferred from homology"/>
<dbReference type="CDD" id="cd05233">
    <property type="entry name" value="SDR_c"/>
    <property type="match status" value="1"/>
</dbReference>